<dbReference type="GO" id="GO:0006508">
    <property type="term" value="P:proteolysis"/>
    <property type="evidence" value="ECO:0007669"/>
    <property type="project" value="UniProtKB-KW"/>
</dbReference>
<dbReference type="Pfam" id="PF02902">
    <property type="entry name" value="Peptidase_C48"/>
    <property type="match status" value="1"/>
</dbReference>
<proteinExistence type="inferred from homology"/>
<protein>
    <submittedName>
        <fullName evidence="5">Ubiquitin-like protease domain-containing protein</fullName>
    </submittedName>
</protein>
<dbReference type="SUPFAM" id="SSF54001">
    <property type="entry name" value="Cysteine proteinases"/>
    <property type="match status" value="1"/>
</dbReference>
<feature type="domain" description="Ubiquitin-like protease family profile" evidence="4">
    <location>
        <begin position="1"/>
        <end position="153"/>
    </location>
</feature>
<keyword evidence="6" id="KW-1185">Reference proteome</keyword>
<evidence type="ECO:0000256" key="2">
    <source>
        <dbReference type="ARBA" id="ARBA00022670"/>
    </source>
</evidence>
<dbReference type="Proteomes" id="UP001604336">
    <property type="component" value="Unassembled WGS sequence"/>
</dbReference>
<name>A0ABD1QF72_9LAMI</name>
<evidence type="ECO:0000256" key="1">
    <source>
        <dbReference type="ARBA" id="ARBA00005234"/>
    </source>
</evidence>
<dbReference type="AlphaFoldDB" id="A0ABD1QF72"/>
<dbReference type="InterPro" id="IPR003653">
    <property type="entry name" value="Peptidase_C48_C"/>
</dbReference>
<evidence type="ECO:0000313" key="6">
    <source>
        <dbReference type="Proteomes" id="UP001604336"/>
    </source>
</evidence>
<reference evidence="6" key="1">
    <citation type="submission" date="2024-07" db="EMBL/GenBank/DDBJ databases">
        <title>Two chromosome-level genome assemblies of Korean endemic species Abeliophyllum distichum and Forsythia ovata (Oleaceae).</title>
        <authorList>
            <person name="Jang H."/>
        </authorList>
    </citation>
    <scope>NUCLEOTIDE SEQUENCE [LARGE SCALE GENOMIC DNA]</scope>
</reference>
<dbReference type="Gene3D" id="3.40.395.10">
    <property type="entry name" value="Adenoviral Proteinase, Chain A"/>
    <property type="match status" value="1"/>
</dbReference>
<comment type="similarity">
    <text evidence="1">Belongs to the peptidase C48 family.</text>
</comment>
<gene>
    <name evidence="5" type="ORF">Adt_35517</name>
</gene>
<keyword evidence="2" id="KW-0645">Protease</keyword>
<keyword evidence="3" id="KW-0378">Hydrolase</keyword>
<evidence type="ECO:0000313" key="5">
    <source>
        <dbReference type="EMBL" id="KAL2474781.1"/>
    </source>
</evidence>
<dbReference type="InterPro" id="IPR038765">
    <property type="entry name" value="Papain-like_cys_pep_sf"/>
</dbReference>
<evidence type="ECO:0000259" key="4">
    <source>
        <dbReference type="PROSITE" id="PS50600"/>
    </source>
</evidence>
<dbReference type="GO" id="GO:0008233">
    <property type="term" value="F:peptidase activity"/>
    <property type="evidence" value="ECO:0007669"/>
    <property type="project" value="UniProtKB-KW"/>
</dbReference>
<dbReference type="EMBL" id="JBFOLK010000011">
    <property type="protein sequence ID" value="KAL2474781.1"/>
    <property type="molecule type" value="Genomic_DNA"/>
</dbReference>
<organism evidence="5 6">
    <name type="scientific">Abeliophyllum distichum</name>
    <dbReference type="NCBI Taxonomy" id="126358"/>
    <lineage>
        <taxon>Eukaryota</taxon>
        <taxon>Viridiplantae</taxon>
        <taxon>Streptophyta</taxon>
        <taxon>Embryophyta</taxon>
        <taxon>Tracheophyta</taxon>
        <taxon>Spermatophyta</taxon>
        <taxon>Magnoliopsida</taxon>
        <taxon>eudicotyledons</taxon>
        <taxon>Gunneridae</taxon>
        <taxon>Pentapetalae</taxon>
        <taxon>asterids</taxon>
        <taxon>lamiids</taxon>
        <taxon>Lamiales</taxon>
        <taxon>Oleaceae</taxon>
        <taxon>Forsythieae</taxon>
        <taxon>Abeliophyllum</taxon>
    </lineage>
</organism>
<dbReference type="PROSITE" id="PS50600">
    <property type="entry name" value="ULP_PROTEASE"/>
    <property type="match status" value="1"/>
</dbReference>
<comment type="caution">
    <text evidence="5">The sequence shown here is derived from an EMBL/GenBank/DDBJ whole genome shotgun (WGS) entry which is preliminary data.</text>
</comment>
<evidence type="ECO:0000256" key="3">
    <source>
        <dbReference type="ARBA" id="ARBA00022801"/>
    </source>
</evidence>
<sequence length="185" mass="21325">MVDGKAKEVVDTGVGTAVEDESEATVDTEWRKHVDATVFDLFRYVDSVNDKEFSAWLKDAKKWFYDAFTEGAWLSDEVDITKSTMFKYDRDRSCSTDDQIRANLKPITMILPMLMKKINIITDALVIERITTASKQTNSSDCGVYVIKYIEFLSIDRQAELVNGFYMHKWRKKLAVELYTLDCTL</sequence>
<accession>A0ABD1QF72</accession>